<sequence length="126" mass="12834">MGTVTVDGSSRNVPPPTHGRAEHALGRAGLRSNTAPIWASARSNPERSPLGRRGQAQRVSLPAVGPRHLQVGPCHAEGRHQTGVLEAGVAPSPVAIQGHCPAGRLFARGVGSLGALASQSRGSGGY</sequence>
<name>A0A833ZU52_9CHIR</name>
<gene>
    <name evidence="2" type="ORF">HJG60_011618</name>
</gene>
<feature type="compositionally biased region" description="Polar residues" evidence="1">
    <location>
        <begin position="1"/>
        <end position="12"/>
    </location>
</feature>
<accession>A0A833ZU52</accession>
<reference evidence="2 3" key="1">
    <citation type="journal article" date="2020" name="Nature">
        <title>Six reference-quality genomes reveal evolution of bat adaptations.</title>
        <authorList>
            <person name="Jebb D."/>
            <person name="Huang Z."/>
            <person name="Pippel M."/>
            <person name="Hughes G.M."/>
            <person name="Lavrichenko K."/>
            <person name="Devanna P."/>
            <person name="Winkler S."/>
            <person name="Jermiin L.S."/>
            <person name="Skirmuntt E.C."/>
            <person name="Katzourakis A."/>
            <person name="Burkitt-Gray L."/>
            <person name="Ray D.A."/>
            <person name="Sullivan K.A.M."/>
            <person name="Roscito J.G."/>
            <person name="Kirilenko B.M."/>
            <person name="Davalos L.M."/>
            <person name="Corthals A.P."/>
            <person name="Power M.L."/>
            <person name="Jones G."/>
            <person name="Ransome R.D."/>
            <person name="Dechmann D.K.N."/>
            <person name="Locatelli A.G."/>
            <person name="Puechmaille S.J."/>
            <person name="Fedrigo O."/>
            <person name="Jarvis E.D."/>
            <person name="Hiller M."/>
            <person name="Vernes S.C."/>
            <person name="Myers E.W."/>
            <person name="Teeling E.C."/>
        </authorList>
    </citation>
    <scope>NUCLEOTIDE SEQUENCE [LARGE SCALE GENOMIC DNA]</scope>
    <source>
        <strain evidence="2">Bat1K_MPI-CBG_1</strain>
    </source>
</reference>
<evidence type="ECO:0000313" key="2">
    <source>
        <dbReference type="EMBL" id="KAF6099894.1"/>
    </source>
</evidence>
<comment type="caution">
    <text evidence="2">The sequence shown here is derived from an EMBL/GenBank/DDBJ whole genome shotgun (WGS) entry which is preliminary data.</text>
</comment>
<feature type="region of interest" description="Disordered" evidence="1">
    <location>
        <begin position="1"/>
        <end position="74"/>
    </location>
</feature>
<dbReference type="EMBL" id="JABVXQ010000007">
    <property type="protein sequence ID" value="KAF6099894.1"/>
    <property type="molecule type" value="Genomic_DNA"/>
</dbReference>
<evidence type="ECO:0000256" key="1">
    <source>
        <dbReference type="SAM" id="MobiDB-lite"/>
    </source>
</evidence>
<dbReference type="AlphaFoldDB" id="A0A833ZU52"/>
<organism evidence="2 3">
    <name type="scientific">Phyllostomus discolor</name>
    <name type="common">pale spear-nosed bat</name>
    <dbReference type="NCBI Taxonomy" id="89673"/>
    <lineage>
        <taxon>Eukaryota</taxon>
        <taxon>Metazoa</taxon>
        <taxon>Chordata</taxon>
        <taxon>Craniata</taxon>
        <taxon>Vertebrata</taxon>
        <taxon>Euteleostomi</taxon>
        <taxon>Mammalia</taxon>
        <taxon>Eutheria</taxon>
        <taxon>Laurasiatheria</taxon>
        <taxon>Chiroptera</taxon>
        <taxon>Yangochiroptera</taxon>
        <taxon>Phyllostomidae</taxon>
        <taxon>Phyllostominae</taxon>
        <taxon>Phyllostomus</taxon>
    </lineage>
</organism>
<proteinExistence type="predicted"/>
<dbReference type="Proteomes" id="UP000664940">
    <property type="component" value="Unassembled WGS sequence"/>
</dbReference>
<protein>
    <submittedName>
        <fullName evidence="2">Uncharacterized protein</fullName>
    </submittedName>
</protein>
<evidence type="ECO:0000313" key="3">
    <source>
        <dbReference type="Proteomes" id="UP000664940"/>
    </source>
</evidence>